<sequence length="140" mass="16524">MAVFSKLSPSEYDGLYWARRQRRASKAEVAGELYLLKGRVKKGEPWFYKVGRSIDSNRRFLQHKKKCPIARWTFVGRWRVNKSHTAERLTHLRMLAEGFEKLKRLCVCSTLHNERFVHCALTDKEAVLKIQRIILSHLQL</sequence>
<dbReference type="EMBL" id="JBAHYK010003416">
    <property type="protein sequence ID" value="KAL0563527.1"/>
    <property type="molecule type" value="Genomic_DNA"/>
</dbReference>
<gene>
    <name evidence="2" type="ORF">V5O48_018539</name>
</gene>
<evidence type="ECO:0000259" key="1">
    <source>
        <dbReference type="Pfam" id="PF10544"/>
    </source>
</evidence>
<accession>A0ABR3EKX2</accession>
<feature type="domain" description="Bacteriophage T5 Orf172 DNA-binding" evidence="1">
    <location>
        <begin position="33"/>
        <end position="129"/>
    </location>
</feature>
<name>A0ABR3EKX2_9AGAR</name>
<dbReference type="InterPro" id="IPR018306">
    <property type="entry name" value="Phage_T5_Orf172_DNA-bd"/>
</dbReference>
<dbReference type="Pfam" id="PF10544">
    <property type="entry name" value="T5orf172"/>
    <property type="match status" value="1"/>
</dbReference>
<keyword evidence="3" id="KW-1185">Reference proteome</keyword>
<reference evidence="2 3" key="1">
    <citation type="submission" date="2024-02" db="EMBL/GenBank/DDBJ databases">
        <title>A draft genome for the cacao thread blight pathogen Marasmius crinis-equi.</title>
        <authorList>
            <person name="Cohen S.P."/>
            <person name="Baruah I.K."/>
            <person name="Amoako-Attah I."/>
            <person name="Bukari Y."/>
            <person name="Meinhardt L.W."/>
            <person name="Bailey B.A."/>
        </authorList>
    </citation>
    <scope>NUCLEOTIDE SEQUENCE [LARGE SCALE GENOMIC DNA]</scope>
    <source>
        <strain evidence="2 3">GH-76</strain>
    </source>
</reference>
<protein>
    <recommendedName>
        <fullName evidence="1">Bacteriophage T5 Orf172 DNA-binding domain-containing protein</fullName>
    </recommendedName>
</protein>
<evidence type="ECO:0000313" key="3">
    <source>
        <dbReference type="Proteomes" id="UP001465976"/>
    </source>
</evidence>
<comment type="caution">
    <text evidence="2">The sequence shown here is derived from an EMBL/GenBank/DDBJ whole genome shotgun (WGS) entry which is preliminary data.</text>
</comment>
<dbReference type="Proteomes" id="UP001465976">
    <property type="component" value="Unassembled WGS sequence"/>
</dbReference>
<evidence type="ECO:0000313" key="2">
    <source>
        <dbReference type="EMBL" id="KAL0563527.1"/>
    </source>
</evidence>
<organism evidence="2 3">
    <name type="scientific">Marasmius crinis-equi</name>
    <dbReference type="NCBI Taxonomy" id="585013"/>
    <lineage>
        <taxon>Eukaryota</taxon>
        <taxon>Fungi</taxon>
        <taxon>Dikarya</taxon>
        <taxon>Basidiomycota</taxon>
        <taxon>Agaricomycotina</taxon>
        <taxon>Agaricomycetes</taxon>
        <taxon>Agaricomycetidae</taxon>
        <taxon>Agaricales</taxon>
        <taxon>Marasmiineae</taxon>
        <taxon>Marasmiaceae</taxon>
        <taxon>Marasmius</taxon>
    </lineage>
</organism>
<proteinExistence type="predicted"/>